<evidence type="ECO:0000313" key="2">
    <source>
        <dbReference type="Proteomes" id="UP000617041"/>
    </source>
</evidence>
<reference evidence="1" key="1">
    <citation type="submission" date="2020-12" db="EMBL/GenBank/DDBJ databases">
        <title>Ramlibacter sp. nov., isolated from a freshwater alga, Cryptomonas.</title>
        <authorList>
            <person name="Kim H.M."/>
            <person name="Jeon C.O."/>
        </authorList>
    </citation>
    <scope>NUCLEOTIDE SEQUENCE</scope>
    <source>
        <strain evidence="1">CrO1</strain>
    </source>
</reference>
<organism evidence="1 2">
    <name type="scientific">Ramlibacter algicola</name>
    <dbReference type="NCBI Taxonomy" id="2795217"/>
    <lineage>
        <taxon>Bacteria</taxon>
        <taxon>Pseudomonadati</taxon>
        <taxon>Pseudomonadota</taxon>
        <taxon>Betaproteobacteria</taxon>
        <taxon>Burkholderiales</taxon>
        <taxon>Comamonadaceae</taxon>
        <taxon>Ramlibacter</taxon>
    </lineage>
</organism>
<protein>
    <submittedName>
        <fullName evidence="1">Uncharacterized protein</fullName>
    </submittedName>
</protein>
<accession>A0A934Q179</accession>
<proteinExistence type="predicted"/>
<keyword evidence="2" id="KW-1185">Reference proteome</keyword>
<dbReference type="EMBL" id="JAEDAO010000001">
    <property type="protein sequence ID" value="MBK0392883.1"/>
    <property type="molecule type" value="Genomic_DNA"/>
</dbReference>
<comment type="caution">
    <text evidence="1">The sequence shown here is derived from an EMBL/GenBank/DDBJ whole genome shotgun (WGS) entry which is preliminary data.</text>
</comment>
<name>A0A934Q179_9BURK</name>
<dbReference type="RefSeq" id="WP_200787791.1">
    <property type="nucleotide sequence ID" value="NZ_JAEDAO010000001.1"/>
</dbReference>
<dbReference type="Proteomes" id="UP000617041">
    <property type="component" value="Unassembled WGS sequence"/>
</dbReference>
<evidence type="ECO:0000313" key="1">
    <source>
        <dbReference type="EMBL" id="MBK0392883.1"/>
    </source>
</evidence>
<sequence>MIRKVWTPVLGWVGAIGAALALAFAAPSESNLLGKLPSLHGKRLHDSAIVKLPQALTSDRTVAIVLFKTSQQEEAQRWVDGLGLEQDARISWVRLPVFKDGGEAVRRTKEAQLLARFPSSVDRARLVAVFTADKDAVVRAAGLQTADHASVLVLDREGNVLAKAQGPFDAAKAQALRETVVAQNF</sequence>
<gene>
    <name evidence="1" type="ORF">I8E28_09785</name>
</gene>
<dbReference type="AlphaFoldDB" id="A0A934Q179"/>